<reference evidence="1 2" key="1">
    <citation type="submission" date="2019-05" db="EMBL/GenBank/DDBJ databases">
        <title>Another draft genome of Portunus trituberculatus and its Hox gene families provides insights of decapod evolution.</title>
        <authorList>
            <person name="Jeong J.-H."/>
            <person name="Song I."/>
            <person name="Kim S."/>
            <person name="Choi T."/>
            <person name="Kim D."/>
            <person name="Ryu S."/>
            <person name="Kim W."/>
        </authorList>
    </citation>
    <scope>NUCLEOTIDE SEQUENCE [LARGE SCALE GENOMIC DNA]</scope>
    <source>
        <tissue evidence="1">Muscle</tissue>
    </source>
</reference>
<dbReference type="AlphaFoldDB" id="A0A5B7DMR3"/>
<keyword evidence="2" id="KW-1185">Reference proteome</keyword>
<dbReference type="EMBL" id="VSRR010001140">
    <property type="protein sequence ID" value="MPC22902.1"/>
    <property type="molecule type" value="Genomic_DNA"/>
</dbReference>
<dbReference type="Proteomes" id="UP000324222">
    <property type="component" value="Unassembled WGS sequence"/>
</dbReference>
<comment type="caution">
    <text evidence="1">The sequence shown here is derived from an EMBL/GenBank/DDBJ whole genome shotgun (WGS) entry which is preliminary data.</text>
</comment>
<evidence type="ECO:0000313" key="2">
    <source>
        <dbReference type="Proteomes" id="UP000324222"/>
    </source>
</evidence>
<name>A0A5B7DMR3_PORTR</name>
<evidence type="ECO:0000313" key="1">
    <source>
        <dbReference type="EMBL" id="MPC22902.1"/>
    </source>
</evidence>
<accession>A0A5B7DMR3</accession>
<protein>
    <submittedName>
        <fullName evidence="1">Uncharacterized protein</fullName>
    </submittedName>
</protein>
<gene>
    <name evidence="1" type="ORF">E2C01_015930</name>
</gene>
<proteinExistence type="predicted"/>
<organism evidence="1 2">
    <name type="scientific">Portunus trituberculatus</name>
    <name type="common">Swimming crab</name>
    <name type="synonym">Neptunus trituberculatus</name>
    <dbReference type="NCBI Taxonomy" id="210409"/>
    <lineage>
        <taxon>Eukaryota</taxon>
        <taxon>Metazoa</taxon>
        <taxon>Ecdysozoa</taxon>
        <taxon>Arthropoda</taxon>
        <taxon>Crustacea</taxon>
        <taxon>Multicrustacea</taxon>
        <taxon>Malacostraca</taxon>
        <taxon>Eumalacostraca</taxon>
        <taxon>Eucarida</taxon>
        <taxon>Decapoda</taxon>
        <taxon>Pleocyemata</taxon>
        <taxon>Brachyura</taxon>
        <taxon>Eubrachyura</taxon>
        <taxon>Portunoidea</taxon>
        <taxon>Portunidae</taxon>
        <taxon>Portuninae</taxon>
        <taxon>Portunus</taxon>
    </lineage>
</organism>
<sequence length="61" mass="6808">MVMVKQIGAAHCGDCGKIVIILVVMKPLIIRFSSCLSSRRESRYTEEEASRAVYTASVFKK</sequence>